<dbReference type="EMBL" id="JAFFHB010000008">
    <property type="protein sequence ID" value="KAK4663091.1"/>
    <property type="molecule type" value="Genomic_DNA"/>
</dbReference>
<dbReference type="GeneID" id="87926515"/>
<evidence type="ECO:0000313" key="2">
    <source>
        <dbReference type="Proteomes" id="UP001326199"/>
    </source>
</evidence>
<organism evidence="1 2">
    <name type="scientific">Podospora pseudopauciseta</name>
    <dbReference type="NCBI Taxonomy" id="2093780"/>
    <lineage>
        <taxon>Eukaryota</taxon>
        <taxon>Fungi</taxon>
        <taxon>Dikarya</taxon>
        <taxon>Ascomycota</taxon>
        <taxon>Pezizomycotina</taxon>
        <taxon>Sordariomycetes</taxon>
        <taxon>Sordariomycetidae</taxon>
        <taxon>Sordariales</taxon>
        <taxon>Podosporaceae</taxon>
        <taxon>Podospora</taxon>
    </lineage>
</organism>
<reference evidence="1 2" key="1">
    <citation type="journal article" date="2023" name="bioRxiv">
        <title>High-quality genome assemblies of four members of thePodospora anserinaspecies complex.</title>
        <authorList>
            <person name="Ament-Velasquez S.L."/>
            <person name="Vogan A.A."/>
            <person name="Wallerman O."/>
            <person name="Hartmann F."/>
            <person name="Gautier V."/>
            <person name="Silar P."/>
            <person name="Giraud T."/>
            <person name="Johannesson H."/>
        </authorList>
    </citation>
    <scope>NUCLEOTIDE SEQUENCE [LARGE SCALE GENOMIC DNA]</scope>
    <source>
        <strain evidence="1 2">CBS 411.78</strain>
    </source>
</reference>
<keyword evidence="2" id="KW-1185">Reference proteome</keyword>
<name>A0ABR0H4X8_9PEZI</name>
<accession>A0ABR0H4X8</accession>
<comment type="caution">
    <text evidence="1">The sequence shown here is derived from an EMBL/GenBank/DDBJ whole genome shotgun (WGS) entry which is preliminary data.</text>
</comment>
<gene>
    <name evidence="1" type="ORF">QC763_0094990</name>
</gene>
<dbReference type="Proteomes" id="UP001326199">
    <property type="component" value="Unassembled WGS sequence"/>
</dbReference>
<evidence type="ECO:0000313" key="1">
    <source>
        <dbReference type="EMBL" id="KAK4663091.1"/>
    </source>
</evidence>
<protein>
    <submittedName>
        <fullName evidence="1">Uncharacterized protein</fullName>
    </submittedName>
</protein>
<dbReference type="RefSeq" id="XP_062763057.1">
    <property type="nucleotide sequence ID" value="XM_062906295.1"/>
</dbReference>
<proteinExistence type="predicted"/>
<sequence>MLRLSVECDGIDEARIPSVRKSQHIITSGRLAVSVLSGTAEQATIRQSRCRIGDPTYRSVGCGLRFADSRRVSAACCVRTMKRSFDADGLTEVYGGLPGAPR</sequence>